<dbReference type="GO" id="GO:0005198">
    <property type="term" value="F:structural molecule activity"/>
    <property type="evidence" value="ECO:0007669"/>
    <property type="project" value="InterPro"/>
</dbReference>
<comment type="subcellular location">
    <subcellularLocation>
        <location evidence="1">Cell junction</location>
        <location evidence="1">Tight junction</location>
    </subcellularLocation>
    <subcellularLocation>
        <location evidence="2">Cell membrane</location>
        <topology evidence="2">Multi-pass membrane protein</topology>
    </subcellularLocation>
</comment>
<accession>A0A3Q0QUQ4</accession>
<feature type="transmembrane region" description="Helical" evidence="10">
    <location>
        <begin position="124"/>
        <end position="146"/>
    </location>
</feature>
<evidence type="ECO:0000256" key="1">
    <source>
        <dbReference type="ARBA" id="ARBA00004435"/>
    </source>
</evidence>
<dbReference type="Gene3D" id="1.20.140.150">
    <property type="match status" value="1"/>
</dbReference>
<dbReference type="GO" id="GO:0005923">
    <property type="term" value="C:bicellular tight junction"/>
    <property type="evidence" value="ECO:0007669"/>
    <property type="project" value="UniProtKB-SubCell"/>
</dbReference>
<evidence type="ECO:0000256" key="10">
    <source>
        <dbReference type="SAM" id="Phobius"/>
    </source>
</evidence>
<proteinExistence type="inferred from homology"/>
<feature type="transmembrane region" description="Helical" evidence="10">
    <location>
        <begin position="178"/>
        <end position="201"/>
    </location>
</feature>
<keyword evidence="6 10" id="KW-0812">Transmembrane</keyword>
<dbReference type="InterPro" id="IPR006187">
    <property type="entry name" value="Claudin"/>
</dbReference>
<dbReference type="Ensembl" id="ENSACIT00000001247.1">
    <property type="protein sequence ID" value="ENSACIP00000001195.1"/>
    <property type="gene ID" value="ENSACIG00000001016.1"/>
</dbReference>
<evidence type="ECO:0000256" key="7">
    <source>
        <dbReference type="ARBA" id="ARBA00022949"/>
    </source>
</evidence>
<keyword evidence="8 10" id="KW-1133">Transmembrane helix</keyword>
<keyword evidence="12" id="KW-1185">Reference proteome</keyword>
<keyword evidence="4" id="KW-0796">Tight junction</keyword>
<evidence type="ECO:0000256" key="9">
    <source>
        <dbReference type="ARBA" id="ARBA00023136"/>
    </source>
</evidence>
<organism evidence="11 12">
    <name type="scientific">Amphilophus citrinellus</name>
    <name type="common">Midas cichlid</name>
    <name type="synonym">Cichlasoma citrinellum</name>
    <dbReference type="NCBI Taxonomy" id="61819"/>
    <lineage>
        <taxon>Eukaryota</taxon>
        <taxon>Metazoa</taxon>
        <taxon>Chordata</taxon>
        <taxon>Craniata</taxon>
        <taxon>Vertebrata</taxon>
        <taxon>Euteleostomi</taxon>
        <taxon>Actinopterygii</taxon>
        <taxon>Neopterygii</taxon>
        <taxon>Teleostei</taxon>
        <taxon>Neoteleostei</taxon>
        <taxon>Acanthomorphata</taxon>
        <taxon>Ovalentaria</taxon>
        <taxon>Cichlomorphae</taxon>
        <taxon>Cichliformes</taxon>
        <taxon>Cichlidae</taxon>
        <taxon>New World cichlids</taxon>
        <taxon>Cichlasomatinae</taxon>
        <taxon>Heroini</taxon>
        <taxon>Amphilophus</taxon>
    </lineage>
</organism>
<evidence type="ECO:0000256" key="6">
    <source>
        <dbReference type="ARBA" id="ARBA00022692"/>
    </source>
</evidence>
<dbReference type="GO" id="GO:0005886">
    <property type="term" value="C:plasma membrane"/>
    <property type="evidence" value="ECO:0007669"/>
    <property type="project" value="UniProtKB-SubCell"/>
</dbReference>
<evidence type="ECO:0000256" key="5">
    <source>
        <dbReference type="ARBA" id="ARBA00022475"/>
    </source>
</evidence>
<keyword evidence="7" id="KW-0965">Cell junction</keyword>
<dbReference type="Pfam" id="PF13903">
    <property type="entry name" value="Claudin_2"/>
    <property type="match status" value="1"/>
</dbReference>
<keyword evidence="5" id="KW-1003">Cell membrane</keyword>
<keyword evidence="9 10" id="KW-0472">Membrane</keyword>
<reference evidence="11" key="2">
    <citation type="submission" date="2025-09" db="UniProtKB">
        <authorList>
            <consortium name="Ensembl"/>
        </authorList>
    </citation>
    <scope>IDENTIFICATION</scope>
</reference>
<dbReference type="InterPro" id="IPR004031">
    <property type="entry name" value="PMP22/EMP/MP20/Claudin"/>
</dbReference>
<reference evidence="11" key="1">
    <citation type="submission" date="2025-08" db="UniProtKB">
        <authorList>
            <consortium name="Ensembl"/>
        </authorList>
    </citation>
    <scope>IDENTIFICATION</scope>
</reference>
<evidence type="ECO:0000256" key="3">
    <source>
        <dbReference type="ARBA" id="ARBA00008295"/>
    </source>
</evidence>
<dbReference type="PANTHER" id="PTHR12002">
    <property type="entry name" value="CLAUDIN"/>
    <property type="match status" value="1"/>
</dbReference>
<dbReference type="AlphaFoldDB" id="A0A3Q0QUQ4"/>
<dbReference type="Proteomes" id="UP000261340">
    <property type="component" value="Unplaced"/>
</dbReference>
<feature type="transmembrane region" description="Helical" evidence="10">
    <location>
        <begin position="89"/>
        <end position="112"/>
    </location>
</feature>
<evidence type="ECO:0000313" key="12">
    <source>
        <dbReference type="Proteomes" id="UP000261340"/>
    </source>
</evidence>
<evidence type="ECO:0000256" key="2">
    <source>
        <dbReference type="ARBA" id="ARBA00004651"/>
    </source>
</evidence>
<feature type="transmembrane region" description="Helical" evidence="10">
    <location>
        <begin position="7"/>
        <end position="25"/>
    </location>
</feature>
<evidence type="ECO:0008006" key="13">
    <source>
        <dbReference type="Google" id="ProtNLM"/>
    </source>
</evidence>
<dbReference type="GeneTree" id="ENSGT00390000005717"/>
<name>A0A3Q0QUQ4_AMPCI</name>
<dbReference type="PRINTS" id="PR01077">
    <property type="entry name" value="CLAUDIN"/>
</dbReference>
<protein>
    <recommendedName>
        <fullName evidence="13">Claudin 34</fullName>
    </recommendedName>
</protein>
<evidence type="ECO:0000256" key="8">
    <source>
        <dbReference type="ARBA" id="ARBA00022989"/>
    </source>
</evidence>
<evidence type="ECO:0000256" key="4">
    <source>
        <dbReference type="ARBA" id="ARBA00022427"/>
    </source>
</evidence>
<sequence>MKSYREWFCFTFLGLIVGFLAWILTMTTVGLNEWRLWQVANVSVITSGEAWVGIWRVCFYSHDVPGMENCQSISISDIFAPVEIAVAQVLMMLAVIFGLAGNISGAVALRMVYFSVEDRRNIRLVFLLAGVLYLLSATSSLVPLVWNMSSVLKNSTIDFPPEFQIPAPPVSQRIGSTIGVGLCTSIAMFVSGLLFLCYRYAWRAVSTEGPRDPLDGPRDPLDGPWTLTTLPHKSELSNRVGNGIDNASFHRE</sequence>
<dbReference type="STRING" id="61819.ENSACIP00000001195"/>
<dbReference type="OMA" id="MMLAAIF"/>
<evidence type="ECO:0000313" key="11">
    <source>
        <dbReference type="Ensembl" id="ENSACIP00000001195.1"/>
    </source>
</evidence>
<comment type="similarity">
    <text evidence="3">Belongs to the claudin family.</text>
</comment>